<dbReference type="GO" id="GO:0006285">
    <property type="term" value="P:base-excision repair, AP site formation"/>
    <property type="evidence" value="ECO:0007669"/>
    <property type="project" value="TreeGrafter"/>
</dbReference>
<evidence type="ECO:0000256" key="2">
    <source>
        <dbReference type="ARBA" id="ARBA00022801"/>
    </source>
</evidence>
<accession>D9PM03</accession>
<gene>
    <name evidence="5" type="ORF">LDC_2579</name>
</gene>
<dbReference type="GO" id="GO:0006289">
    <property type="term" value="P:nucleotide-excision repair"/>
    <property type="evidence" value="ECO:0007669"/>
    <property type="project" value="TreeGrafter"/>
</dbReference>
<proteinExistence type="predicted"/>
<keyword evidence="5" id="KW-0255">Endonuclease</keyword>
<dbReference type="GO" id="GO:0003906">
    <property type="term" value="F:DNA-(apurinic or apyrimidinic site) endonuclease activity"/>
    <property type="evidence" value="ECO:0007669"/>
    <property type="project" value="TreeGrafter"/>
</dbReference>
<reference evidence="5" key="2">
    <citation type="journal article" date="2011" name="Microb. Ecol.">
        <title>Taxonomic and Functional Metagenomic Profiling of the Microbial Community in the Anoxic Sediment of a Sub-saline Shallow Lake (Laguna de Carrizo, Central Spain).</title>
        <authorList>
            <person name="Ferrer M."/>
            <person name="Guazzaroni M.E."/>
            <person name="Richter M."/>
            <person name="Garcia-Salamanca A."/>
            <person name="Yarza P."/>
            <person name="Suarez-Suarez A."/>
            <person name="Solano J."/>
            <person name="Alcaide M."/>
            <person name="van Dillewijn P."/>
            <person name="Molina-Henares M.A."/>
            <person name="Lopez-Cortes N."/>
            <person name="Al-Ramahi Y."/>
            <person name="Guerrero C."/>
            <person name="Acosta A."/>
            <person name="de Eugenio L.I."/>
            <person name="Martinez V."/>
            <person name="Marques S."/>
            <person name="Rojo F."/>
            <person name="Santero E."/>
            <person name="Genilloud O."/>
            <person name="Perez-Perez J."/>
            <person name="Rossello-Mora R."/>
            <person name="Ramos J.L."/>
        </authorList>
    </citation>
    <scope>NUCLEOTIDE SEQUENCE</scope>
</reference>
<evidence type="ECO:0000256" key="1">
    <source>
        <dbReference type="ARBA" id="ARBA00022763"/>
    </source>
</evidence>
<dbReference type="AlphaFoldDB" id="D9PM03"/>
<dbReference type="PANTHER" id="PTHR43286:SF1">
    <property type="entry name" value="ENDONUCLEASE III-LIKE PROTEIN 1"/>
    <property type="match status" value="1"/>
</dbReference>
<keyword evidence="2" id="KW-0378">Hydrolase</keyword>
<sequence length="49" mass="5853">MDIDYIKDFINSISFYNNKAENIAKTCRILYEKYDSKIPKTIEELIHLP</sequence>
<dbReference type="PANTHER" id="PTHR43286">
    <property type="entry name" value="ENDONUCLEASE III-LIKE PROTEIN 1"/>
    <property type="match status" value="1"/>
</dbReference>
<protein>
    <submittedName>
        <fullName evidence="5">Endonuclease III</fullName>
    </submittedName>
</protein>
<keyword evidence="4" id="KW-0326">Glycosidase</keyword>
<evidence type="ECO:0000256" key="3">
    <source>
        <dbReference type="ARBA" id="ARBA00023204"/>
    </source>
</evidence>
<dbReference type="Gene3D" id="1.10.340.30">
    <property type="entry name" value="Hypothetical protein, domain 2"/>
    <property type="match status" value="1"/>
</dbReference>
<dbReference type="EMBL" id="ADZX01000783">
    <property type="protein sequence ID" value="EFK95429.1"/>
    <property type="molecule type" value="Genomic_DNA"/>
</dbReference>
<comment type="caution">
    <text evidence="5">The sequence shown here is derived from an EMBL/GenBank/DDBJ whole genome shotgun (WGS) entry which is preliminary data.</text>
</comment>
<reference evidence="5" key="1">
    <citation type="submission" date="2010-07" db="EMBL/GenBank/DDBJ databases">
        <authorList>
            <consortium name="CONSOLIDER consortium CSD2007-00005"/>
            <person name="Guazzaroni M.-E."/>
            <person name="Richter M."/>
            <person name="Garcia-Salamanca A."/>
            <person name="Yarza P."/>
            <person name="Ferrer M."/>
        </authorList>
    </citation>
    <scope>NUCLEOTIDE SEQUENCE</scope>
</reference>
<dbReference type="SUPFAM" id="SSF48150">
    <property type="entry name" value="DNA-glycosylase"/>
    <property type="match status" value="1"/>
</dbReference>
<keyword evidence="5" id="KW-0540">Nuclease</keyword>
<organism evidence="5">
    <name type="scientific">sediment metagenome</name>
    <dbReference type="NCBI Taxonomy" id="749907"/>
    <lineage>
        <taxon>unclassified sequences</taxon>
        <taxon>metagenomes</taxon>
        <taxon>ecological metagenomes</taxon>
    </lineage>
</organism>
<keyword evidence="3" id="KW-0234">DNA repair</keyword>
<dbReference type="InterPro" id="IPR011257">
    <property type="entry name" value="DNA_glycosylase"/>
</dbReference>
<keyword evidence="1" id="KW-0227">DNA damage</keyword>
<evidence type="ECO:0000256" key="4">
    <source>
        <dbReference type="ARBA" id="ARBA00023295"/>
    </source>
</evidence>
<dbReference type="GO" id="GO:0000703">
    <property type="term" value="F:oxidized pyrimidine nucleobase lesion DNA N-glycosylase activity"/>
    <property type="evidence" value="ECO:0007669"/>
    <property type="project" value="TreeGrafter"/>
</dbReference>
<evidence type="ECO:0000313" key="5">
    <source>
        <dbReference type="EMBL" id="EFK95429.1"/>
    </source>
</evidence>
<name>D9PM03_9ZZZZ</name>